<evidence type="ECO:0000313" key="2">
    <source>
        <dbReference type="Proteomes" id="UP001153387"/>
    </source>
</evidence>
<accession>A0A9X4KCV6</accession>
<organism evidence="1 2">
    <name type="scientific">Cohnella ginsengisoli</name>
    <dbReference type="NCBI Taxonomy" id="425004"/>
    <lineage>
        <taxon>Bacteria</taxon>
        <taxon>Bacillati</taxon>
        <taxon>Bacillota</taxon>
        <taxon>Bacilli</taxon>
        <taxon>Bacillales</taxon>
        <taxon>Paenibacillaceae</taxon>
        <taxon>Cohnella</taxon>
    </lineage>
</organism>
<protein>
    <submittedName>
        <fullName evidence="1">Uncharacterized protein</fullName>
    </submittedName>
</protein>
<gene>
    <name evidence="1" type="ORF">OMP38_01695</name>
</gene>
<dbReference type="EMBL" id="JAPDHZ010000002">
    <property type="protein sequence ID" value="MDG0789701.1"/>
    <property type="molecule type" value="Genomic_DNA"/>
</dbReference>
<dbReference type="AlphaFoldDB" id="A0A9X4KCV6"/>
<dbReference type="RefSeq" id="WP_277563611.1">
    <property type="nucleotide sequence ID" value="NZ_JAPDHZ010000002.1"/>
</dbReference>
<reference evidence="1 2" key="1">
    <citation type="submission" date="2022-10" db="EMBL/GenBank/DDBJ databases">
        <title>Comparative genomic analysis of Cohnella hashimotonis sp. nov., isolated from the International Space Station.</title>
        <authorList>
            <person name="Simpson A."/>
            <person name="Venkateswaran K."/>
        </authorList>
    </citation>
    <scope>NUCLEOTIDE SEQUENCE [LARGE SCALE GENOMIC DNA]</scope>
    <source>
        <strain evidence="1 2">DSM 18997</strain>
    </source>
</reference>
<sequence length="135" mass="15087">MFGLLMNESVFRPVVEPEGFRKFIPVLLSQELGGELYTLASVRQYVNASAVTLHIDASEASPSLEMHIRTFYELKVGADYDCRRSDGGSSGSHLFQEYIVSPALPDDLTGVTFHFNAYAKPFKIEPIEKTFSFTV</sequence>
<name>A0A9X4KCV6_9BACL</name>
<evidence type="ECO:0000313" key="1">
    <source>
        <dbReference type="EMBL" id="MDG0789701.1"/>
    </source>
</evidence>
<dbReference type="Proteomes" id="UP001153387">
    <property type="component" value="Unassembled WGS sequence"/>
</dbReference>
<keyword evidence="2" id="KW-1185">Reference proteome</keyword>
<proteinExistence type="predicted"/>
<comment type="caution">
    <text evidence="1">The sequence shown here is derived from an EMBL/GenBank/DDBJ whole genome shotgun (WGS) entry which is preliminary data.</text>
</comment>